<evidence type="ECO:0000259" key="15">
    <source>
        <dbReference type="Pfam" id="PF14849"/>
    </source>
</evidence>
<name>A0A975FYS5_9CAUL</name>
<evidence type="ECO:0000256" key="8">
    <source>
        <dbReference type="ARBA" id="ARBA00022989"/>
    </source>
</evidence>
<feature type="transmembrane region" description="Helical" evidence="13">
    <location>
        <begin position="6"/>
        <end position="26"/>
    </location>
</feature>
<dbReference type="PANTHER" id="PTHR12428">
    <property type="entry name" value="OXA1"/>
    <property type="match status" value="1"/>
</dbReference>
<protein>
    <recommendedName>
        <fullName evidence="3 13">Membrane protein insertase YidC</fullName>
    </recommendedName>
    <alternativeName>
        <fullName evidence="12 13">Foldase YidC</fullName>
    </alternativeName>
    <alternativeName>
        <fullName evidence="13">Membrane protein YidC</fullName>
    </alternativeName>
    <alternativeName>
        <fullName evidence="11 13">membrane integrase YidC</fullName>
    </alternativeName>
</protein>
<reference evidence="16" key="1">
    <citation type="submission" date="2021-04" db="EMBL/GenBank/DDBJ databases">
        <title>The complete genome sequence of Caulobacter sp. S6.</title>
        <authorList>
            <person name="Tang Y."/>
            <person name="Ouyang W."/>
            <person name="Liu Q."/>
            <person name="Huang B."/>
            <person name="Guo Z."/>
            <person name="Lei P."/>
        </authorList>
    </citation>
    <scope>NUCLEOTIDE SEQUENCE</scope>
    <source>
        <strain evidence="16">S6</strain>
    </source>
</reference>
<dbReference type="PRINTS" id="PR00701">
    <property type="entry name" value="60KDINNERMP"/>
</dbReference>
<feature type="transmembrane region" description="Helical" evidence="13">
    <location>
        <begin position="543"/>
        <end position="563"/>
    </location>
</feature>
<keyword evidence="17" id="KW-1185">Reference proteome</keyword>
<dbReference type="CDD" id="cd20070">
    <property type="entry name" value="5TM_YidC_Alb3"/>
    <property type="match status" value="1"/>
</dbReference>
<keyword evidence="8 13" id="KW-1133">Transmembrane helix</keyword>
<dbReference type="GO" id="GO:0051205">
    <property type="term" value="P:protein insertion into membrane"/>
    <property type="evidence" value="ECO:0007669"/>
    <property type="project" value="TreeGrafter"/>
</dbReference>
<dbReference type="KEGG" id="caul:KCG34_21880"/>
<dbReference type="Pfam" id="PF02096">
    <property type="entry name" value="60KD_IMP"/>
    <property type="match status" value="1"/>
</dbReference>
<feature type="transmembrane region" description="Helical" evidence="13">
    <location>
        <begin position="499"/>
        <end position="523"/>
    </location>
</feature>
<dbReference type="NCBIfam" id="NF002353">
    <property type="entry name" value="PRK01318.1-4"/>
    <property type="match status" value="1"/>
</dbReference>
<dbReference type="AlphaFoldDB" id="A0A975FYS5"/>
<evidence type="ECO:0000256" key="1">
    <source>
        <dbReference type="ARBA" id="ARBA00004429"/>
    </source>
</evidence>
<dbReference type="EMBL" id="CP073078">
    <property type="protein sequence ID" value="QUD87664.1"/>
    <property type="molecule type" value="Genomic_DNA"/>
</dbReference>
<comment type="function">
    <text evidence="13">Required for the insertion and/or proper folding and/or complex formation of integral membrane proteins into the membrane. Involved in integration of membrane proteins that insert both dependently and independently of the Sec translocase complex, as well as at least some lipoproteins. Aids folding of multispanning membrane proteins.</text>
</comment>
<evidence type="ECO:0000256" key="10">
    <source>
        <dbReference type="ARBA" id="ARBA00023186"/>
    </source>
</evidence>
<evidence type="ECO:0000256" key="4">
    <source>
        <dbReference type="ARBA" id="ARBA00022448"/>
    </source>
</evidence>
<dbReference type="GO" id="GO:0032977">
    <property type="term" value="F:membrane insertase activity"/>
    <property type="evidence" value="ECO:0007669"/>
    <property type="project" value="InterPro"/>
</dbReference>
<keyword evidence="5 13" id="KW-1003">Cell membrane</keyword>
<keyword evidence="4 13" id="KW-0813">Transport</keyword>
<evidence type="ECO:0000256" key="13">
    <source>
        <dbReference type="HAMAP-Rule" id="MF_01810"/>
    </source>
</evidence>
<accession>A0A975FYS5</accession>
<dbReference type="Gene3D" id="2.70.98.90">
    <property type="match status" value="1"/>
</dbReference>
<evidence type="ECO:0000256" key="6">
    <source>
        <dbReference type="ARBA" id="ARBA00022692"/>
    </source>
</evidence>
<dbReference type="Pfam" id="PF14849">
    <property type="entry name" value="YidC_periplas"/>
    <property type="match status" value="1"/>
</dbReference>
<evidence type="ECO:0000259" key="14">
    <source>
        <dbReference type="Pfam" id="PF02096"/>
    </source>
</evidence>
<evidence type="ECO:0000256" key="7">
    <source>
        <dbReference type="ARBA" id="ARBA00022927"/>
    </source>
</evidence>
<dbReference type="InterPro" id="IPR028053">
    <property type="entry name" value="Membr_insert_YidC_N"/>
</dbReference>
<comment type="subcellular location">
    <subcellularLocation>
        <location evidence="1">Cell inner membrane</location>
        <topology evidence="1">Multi-pass membrane protein</topology>
    </subcellularLocation>
    <subcellularLocation>
        <location evidence="13">Cell membrane</location>
        <topology evidence="13">Multi-pass membrane protein</topology>
    </subcellularLocation>
</comment>
<dbReference type="InterPro" id="IPR038221">
    <property type="entry name" value="YidC_periplasmic_sf"/>
</dbReference>
<keyword evidence="6 13" id="KW-0812">Transmembrane</keyword>
<evidence type="ECO:0000256" key="11">
    <source>
        <dbReference type="ARBA" id="ARBA00033245"/>
    </source>
</evidence>
<dbReference type="Proteomes" id="UP000676409">
    <property type="component" value="Chromosome"/>
</dbReference>
<dbReference type="InterPro" id="IPR001708">
    <property type="entry name" value="YidC/ALB3/OXA1/COX18"/>
</dbReference>
<evidence type="ECO:0000313" key="17">
    <source>
        <dbReference type="Proteomes" id="UP000676409"/>
    </source>
</evidence>
<evidence type="ECO:0000313" key="16">
    <source>
        <dbReference type="EMBL" id="QUD87664.1"/>
    </source>
</evidence>
<evidence type="ECO:0000256" key="5">
    <source>
        <dbReference type="ARBA" id="ARBA00022475"/>
    </source>
</evidence>
<sequence>MDNESNRNTIIFVICAVVILGLYQFFYMGPQQKLRAQQQAQAAAAAAAHKAAATPTSLTAPGAPGFAAKAAPAAAPRIKIDTPSLTGSLSLQGARIDDLALKHYHTDPNPKSPLVQLLRPGGAQPGWFVQTGWLPGSAPEALPNEDAITWTAPAGAVLTPQTPLVLTYDNGQGLKAVRTIAVDDNAMFTVTDQIANSTAQPLSIRSYGVVEQQGLPTTDLTNSNIVHEGAIGVLSGDVLREAKYKDWKKKGFADLSSKGGWLGITEKYWLAALIPDQSLQFDAKFPVEQADGVDLYKSGYVGPVETVAAGQTLTRTTHVFAGAKTVPVLKAYSAKLGIPKFDSAVDWGMFWFFTQPLFQLLEFLKGYIGNIGLSILALTVIVKAVFFPLANKSYESMSKMKKIQPLVEGLKKQYGDDQAKLQQETMALYQREKINPFMGCLPMLIQIPVFYSLYKVLTVTIEMRQAPFFGWIQDLSAKDPTTVWNLFGAIPWDPSHAPLIGTLLATSLHLGVWPLLYGFSMWLSQAMSPPAGVDPAQKMMFQLMPIMFTFIMAQFTVGLLIYWCWNNVLSILQQYVIMHRLKVENPIDSFFGAFAKPRPAG</sequence>
<evidence type="ECO:0000256" key="3">
    <source>
        <dbReference type="ARBA" id="ARBA00015325"/>
    </source>
</evidence>
<dbReference type="NCBIfam" id="TIGR03593">
    <property type="entry name" value="yidC_nterm"/>
    <property type="match status" value="1"/>
</dbReference>
<comment type="subunit">
    <text evidence="13">Interacts with the Sec translocase complex via SecD. Specifically interacts with transmembrane segments of nascent integral membrane proteins during membrane integration.</text>
</comment>
<dbReference type="InterPro" id="IPR047196">
    <property type="entry name" value="YidC_ALB_C"/>
</dbReference>
<gene>
    <name evidence="13 16" type="primary">yidC</name>
    <name evidence="16" type="ORF">KCG34_21880</name>
</gene>
<dbReference type="NCBIfam" id="TIGR03592">
    <property type="entry name" value="yidC_oxa1_cterm"/>
    <property type="match status" value="1"/>
</dbReference>
<organism evidence="16 17">
    <name type="scientific">Phenylobacterium montanum</name>
    <dbReference type="NCBI Taxonomy" id="2823693"/>
    <lineage>
        <taxon>Bacteria</taxon>
        <taxon>Pseudomonadati</taxon>
        <taxon>Pseudomonadota</taxon>
        <taxon>Alphaproteobacteria</taxon>
        <taxon>Caulobacterales</taxon>
        <taxon>Caulobacteraceae</taxon>
        <taxon>Phenylobacterium</taxon>
    </lineage>
</organism>
<dbReference type="CDD" id="cd19961">
    <property type="entry name" value="EcYidC-like_peri"/>
    <property type="match status" value="1"/>
</dbReference>
<dbReference type="PANTHER" id="PTHR12428:SF65">
    <property type="entry name" value="CYTOCHROME C OXIDASE ASSEMBLY PROTEIN COX18, MITOCHONDRIAL"/>
    <property type="match status" value="1"/>
</dbReference>
<feature type="domain" description="Membrane insertase YidC/Oxa/ALB C-terminal" evidence="14">
    <location>
        <begin position="372"/>
        <end position="578"/>
    </location>
</feature>
<dbReference type="GO" id="GO:0015031">
    <property type="term" value="P:protein transport"/>
    <property type="evidence" value="ECO:0007669"/>
    <property type="project" value="UniProtKB-KW"/>
</dbReference>
<feature type="domain" description="Membrane insertase YidC N-terminal" evidence="15">
    <location>
        <begin position="77"/>
        <end position="360"/>
    </location>
</feature>
<dbReference type="InterPro" id="IPR019998">
    <property type="entry name" value="Membr_insert_YidC"/>
</dbReference>
<dbReference type="InterPro" id="IPR028055">
    <property type="entry name" value="YidC/Oxa/ALB_C"/>
</dbReference>
<evidence type="ECO:0000256" key="2">
    <source>
        <dbReference type="ARBA" id="ARBA00010527"/>
    </source>
</evidence>
<keyword evidence="10 13" id="KW-0143">Chaperone</keyword>
<dbReference type="GO" id="GO:0005886">
    <property type="term" value="C:plasma membrane"/>
    <property type="evidence" value="ECO:0007669"/>
    <property type="project" value="UniProtKB-SubCell"/>
</dbReference>
<comment type="similarity">
    <text evidence="2 13">Belongs to the OXA1/ALB3/YidC family. Type 1 subfamily.</text>
</comment>
<dbReference type="PRINTS" id="PR01900">
    <property type="entry name" value="YIDCPROTEIN"/>
</dbReference>
<dbReference type="HAMAP" id="MF_01810">
    <property type="entry name" value="YidC_type1"/>
    <property type="match status" value="1"/>
</dbReference>
<keyword evidence="7 13" id="KW-0653">Protein transport</keyword>
<keyword evidence="9 13" id="KW-0472">Membrane</keyword>
<feature type="transmembrane region" description="Helical" evidence="13">
    <location>
        <begin position="367"/>
        <end position="390"/>
    </location>
</feature>
<proteinExistence type="inferred from homology"/>
<evidence type="ECO:0000256" key="9">
    <source>
        <dbReference type="ARBA" id="ARBA00023136"/>
    </source>
</evidence>
<evidence type="ECO:0000256" key="12">
    <source>
        <dbReference type="ARBA" id="ARBA00033342"/>
    </source>
</evidence>